<evidence type="ECO:0000256" key="1">
    <source>
        <dbReference type="SAM" id="MobiDB-lite"/>
    </source>
</evidence>
<evidence type="ECO:0000313" key="3">
    <source>
        <dbReference type="Proteomes" id="UP000662200"/>
    </source>
</evidence>
<dbReference type="RefSeq" id="WP_189112934.1">
    <property type="nucleotide sequence ID" value="NZ_BMQC01000002.1"/>
</dbReference>
<organism evidence="2 3">
    <name type="scientific">Pilimelia terevasa</name>
    <dbReference type="NCBI Taxonomy" id="53372"/>
    <lineage>
        <taxon>Bacteria</taxon>
        <taxon>Bacillati</taxon>
        <taxon>Actinomycetota</taxon>
        <taxon>Actinomycetes</taxon>
        <taxon>Micromonosporales</taxon>
        <taxon>Micromonosporaceae</taxon>
        <taxon>Pilimelia</taxon>
    </lineage>
</organism>
<protein>
    <recommendedName>
        <fullName evidence="4">ATP/GTP-binding protein</fullName>
    </recommendedName>
</protein>
<sequence length="98" mass="10832">MSPRRNRRDDPAPPGGPDRAWPGAATVETWAGGRWHVRTVPAPSAAKAYRCPGCDHEIAPGTPHVVAWPADDGGDLADRRHWHSGCWRARSRRRPPRS</sequence>
<accession>A0A8J3BH30</accession>
<comment type="caution">
    <text evidence="2">The sequence shown here is derived from an EMBL/GenBank/DDBJ whole genome shotgun (WGS) entry which is preliminary data.</text>
</comment>
<dbReference type="EMBL" id="BMQC01000002">
    <property type="protein sequence ID" value="GGK19087.1"/>
    <property type="molecule type" value="Genomic_DNA"/>
</dbReference>
<keyword evidence="3" id="KW-1185">Reference proteome</keyword>
<evidence type="ECO:0008006" key="4">
    <source>
        <dbReference type="Google" id="ProtNLM"/>
    </source>
</evidence>
<dbReference type="AlphaFoldDB" id="A0A8J3BH30"/>
<evidence type="ECO:0000313" key="2">
    <source>
        <dbReference type="EMBL" id="GGK19087.1"/>
    </source>
</evidence>
<name>A0A8J3BH30_9ACTN</name>
<feature type="region of interest" description="Disordered" evidence="1">
    <location>
        <begin position="1"/>
        <end position="23"/>
    </location>
</feature>
<reference evidence="2" key="1">
    <citation type="journal article" date="2014" name="Int. J. Syst. Evol. Microbiol.">
        <title>Complete genome sequence of Corynebacterium casei LMG S-19264T (=DSM 44701T), isolated from a smear-ripened cheese.</title>
        <authorList>
            <consortium name="US DOE Joint Genome Institute (JGI-PGF)"/>
            <person name="Walter F."/>
            <person name="Albersmeier A."/>
            <person name="Kalinowski J."/>
            <person name="Ruckert C."/>
        </authorList>
    </citation>
    <scope>NUCLEOTIDE SEQUENCE</scope>
    <source>
        <strain evidence="2">JCM 3091</strain>
    </source>
</reference>
<gene>
    <name evidence="2" type="ORF">GCM10010124_09620</name>
</gene>
<reference evidence="2" key="2">
    <citation type="submission" date="2020-09" db="EMBL/GenBank/DDBJ databases">
        <authorList>
            <person name="Sun Q."/>
            <person name="Ohkuma M."/>
        </authorList>
    </citation>
    <scope>NUCLEOTIDE SEQUENCE</scope>
    <source>
        <strain evidence="2">JCM 3091</strain>
    </source>
</reference>
<proteinExistence type="predicted"/>
<dbReference type="Proteomes" id="UP000662200">
    <property type="component" value="Unassembled WGS sequence"/>
</dbReference>